<proteinExistence type="predicted"/>
<feature type="compositionally biased region" description="Polar residues" evidence="1">
    <location>
        <begin position="133"/>
        <end position="148"/>
    </location>
</feature>
<comment type="caution">
    <text evidence="2">The sequence shown here is derived from an EMBL/GenBank/DDBJ whole genome shotgun (WGS) entry which is preliminary data.</text>
</comment>
<feature type="compositionally biased region" description="Basic and acidic residues" evidence="1">
    <location>
        <begin position="396"/>
        <end position="414"/>
    </location>
</feature>
<feature type="region of interest" description="Disordered" evidence="1">
    <location>
        <begin position="197"/>
        <end position="358"/>
    </location>
</feature>
<dbReference type="AlphaFoldDB" id="A0A1M2VYJ4"/>
<evidence type="ECO:0000256" key="1">
    <source>
        <dbReference type="SAM" id="MobiDB-lite"/>
    </source>
</evidence>
<dbReference type="Proteomes" id="UP000184267">
    <property type="component" value="Unassembled WGS sequence"/>
</dbReference>
<feature type="compositionally biased region" description="Pro residues" evidence="1">
    <location>
        <begin position="288"/>
        <end position="297"/>
    </location>
</feature>
<sequence>MYSAHFLSASASNASLIRGSSDYSRGTSRENSWVAEDAATSAESSPTPYPHPLSVETDDFRAPNPSYFGDVNPHNSMTSVASDSSEGGGVLTTSPSELTHSVESSASLMRNAVSPARPRPPRTSRSRSRPFSMVSSAGTMHSMRTTQSTTNMLRGPAHSIHSNIQIVLPAPLAPELYPPGRPTDDRISLYAGTPRTTSFYGVSGEGDRRSTADPWLGGASRSQSRVDVRMEREASGSSSRLSSAGPRSASVALPRSSLSRVSSTSSLRDANGDSASMKARRAHSQPPAEAPLPPFPQPAFFAPSRESSPGPPRSPIPPVPRIPSMYGMPSIPYSVPEEQQRRASGEARGRPVRKAPPPQLAALAAMALPAGAAPPVHDPLAQSGYVGNWEEPVDSGSRDFEEQQEQEREQEARARSRSQRRSSKLQKQRSRSRVAGERRAS</sequence>
<dbReference type="OMA" id="PLAPNIY"/>
<accession>A0A1M2VYJ4</accession>
<name>A0A1M2VYJ4_TRAPU</name>
<evidence type="ECO:0000313" key="2">
    <source>
        <dbReference type="EMBL" id="OJT12592.1"/>
    </source>
</evidence>
<feature type="compositionally biased region" description="Basic residues" evidence="1">
    <location>
        <begin position="415"/>
        <end position="432"/>
    </location>
</feature>
<feature type="region of interest" description="Disordered" evidence="1">
    <location>
        <begin position="372"/>
        <end position="441"/>
    </location>
</feature>
<feature type="compositionally biased region" description="Low complexity" evidence="1">
    <location>
        <begin position="298"/>
        <end position="308"/>
    </location>
</feature>
<feature type="compositionally biased region" description="Polar residues" evidence="1">
    <location>
        <begin position="21"/>
        <end position="31"/>
    </location>
</feature>
<protein>
    <submittedName>
        <fullName evidence="2">Uncharacterized protein</fullName>
    </submittedName>
</protein>
<keyword evidence="3" id="KW-1185">Reference proteome</keyword>
<feature type="compositionally biased region" description="Pro residues" evidence="1">
    <location>
        <begin position="309"/>
        <end position="321"/>
    </location>
</feature>
<gene>
    <name evidence="2" type="ORF">TRAPUB_10833</name>
</gene>
<feature type="compositionally biased region" description="Basic and acidic residues" evidence="1">
    <location>
        <begin position="224"/>
        <end position="234"/>
    </location>
</feature>
<evidence type="ECO:0000313" key="3">
    <source>
        <dbReference type="Proteomes" id="UP000184267"/>
    </source>
</evidence>
<feature type="region of interest" description="Disordered" evidence="1">
    <location>
        <begin position="18"/>
        <end position="148"/>
    </location>
</feature>
<feature type="compositionally biased region" description="Basic and acidic residues" evidence="1">
    <location>
        <begin position="338"/>
        <end position="349"/>
    </location>
</feature>
<dbReference type="EMBL" id="MNAD01000475">
    <property type="protein sequence ID" value="OJT12592.1"/>
    <property type="molecule type" value="Genomic_DNA"/>
</dbReference>
<organism evidence="2 3">
    <name type="scientific">Trametes pubescens</name>
    <name type="common">White-rot fungus</name>
    <dbReference type="NCBI Taxonomy" id="154538"/>
    <lineage>
        <taxon>Eukaryota</taxon>
        <taxon>Fungi</taxon>
        <taxon>Dikarya</taxon>
        <taxon>Basidiomycota</taxon>
        <taxon>Agaricomycotina</taxon>
        <taxon>Agaricomycetes</taxon>
        <taxon>Polyporales</taxon>
        <taxon>Polyporaceae</taxon>
        <taxon>Trametes</taxon>
    </lineage>
</organism>
<feature type="compositionally biased region" description="Low complexity" evidence="1">
    <location>
        <begin position="235"/>
        <end position="268"/>
    </location>
</feature>
<feature type="compositionally biased region" description="Basic residues" evidence="1">
    <location>
        <begin position="119"/>
        <end position="128"/>
    </location>
</feature>
<feature type="compositionally biased region" description="Polar residues" evidence="1">
    <location>
        <begin position="73"/>
        <end position="108"/>
    </location>
</feature>
<reference evidence="2 3" key="1">
    <citation type="submission" date="2016-10" db="EMBL/GenBank/DDBJ databases">
        <title>Genome sequence of the basidiomycete white-rot fungus Trametes pubescens.</title>
        <authorList>
            <person name="Makela M.R."/>
            <person name="Granchi Z."/>
            <person name="Peng M."/>
            <person name="De Vries R.P."/>
            <person name="Grigoriev I."/>
            <person name="Riley R."/>
            <person name="Hilden K."/>
        </authorList>
    </citation>
    <scope>NUCLEOTIDE SEQUENCE [LARGE SCALE GENOMIC DNA]</scope>
    <source>
        <strain evidence="2 3">FBCC735</strain>
    </source>
</reference>
<dbReference type="OrthoDB" id="3270653at2759"/>